<dbReference type="AlphaFoldDB" id="A0A4Y7SIY9"/>
<dbReference type="PANTHER" id="PTHR38248">
    <property type="entry name" value="FUNK1 6"/>
    <property type="match status" value="1"/>
</dbReference>
<feature type="region of interest" description="Disordered" evidence="1">
    <location>
        <begin position="674"/>
        <end position="741"/>
    </location>
</feature>
<feature type="compositionally biased region" description="Basic residues" evidence="1">
    <location>
        <begin position="726"/>
        <end position="741"/>
    </location>
</feature>
<evidence type="ECO:0000313" key="4">
    <source>
        <dbReference type="Proteomes" id="UP000298030"/>
    </source>
</evidence>
<dbReference type="Pfam" id="PF17667">
    <property type="entry name" value="Pkinase_fungal"/>
    <property type="match status" value="2"/>
</dbReference>
<gene>
    <name evidence="3" type="ORF">FA13DRAFT_1819279</name>
</gene>
<dbReference type="InterPro" id="IPR011009">
    <property type="entry name" value="Kinase-like_dom_sf"/>
</dbReference>
<keyword evidence="4" id="KW-1185">Reference proteome</keyword>
<organism evidence="3 4">
    <name type="scientific">Coprinellus micaceus</name>
    <name type="common">Glistening ink-cap mushroom</name>
    <name type="synonym">Coprinus micaceus</name>
    <dbReference type="NCBI Taxonomy" id="71717"/>
    <lineage>
        <taxon>Eukaryota</taxon>
        <taxon>Fungi</taxon>
        <taxon>Dikarya</taxon>
        <taxon>Basidiomycota</taxon>
        <taxon>Agaricomycotina</taxon>
        <taxon>Agaricomycetes</taxon>
        <taxon>Agaricomycetidae</taxon>
        <taxon>Agaricales</taxon>
        <taxon>Agaricineae</taxon>
        <taxon>Psathyrellaceae</taxon>
        <taxon>Coprinellus</taxon>
    </lineage>
</organism>
<protein>
    <recommendedName>
        <fullName evidence="2">Fungal-type protein kinase domain-containing protein</fullName>
    </recommendedName>
</protein>
<dbReference type="PANTHER" id="PTHR38248:SF2">
    <property type="entry name" value="FUNK1 11"/>
    <property type="match status" value="1"/>
</dbReference>
<dbReference type="SUPFAM" id="SSF56112">
    <property type="entry name" value="Protein kinase-like (PK-like)"/>
    <property type="match status" value="1"/>
</dbReference>
<proteinExistence type="predicted"/>
<evidence type="ECO:0000256" key="1">
    <source>
        <dbReference type="SAM" id="MobiDB-lite"/>
    </source>
</evidence>
<evidence type="ECO:0000313" key="3">
    <source>
        <dbReference type="EMBL" id="TEB21857.1"/>
    </source>
</evidence>
<reference evidence="3 4" key="1">
    <citation type="journal article" date="2019" name="Nat. Ecol. Evol.">
        <title>Megaphylogeny resolves global patterns of mushroom evolution.</title>
        <authorList>
            <person name="Varga T."/>
            <person name="Krizsan K."/>
            <person name="Foldi C."/>
            <person name="Dima B."/>
            <person name="Sanchez-Garcia M."/>
            <person name="Sanchez-Ramirez S."/>
            <person name="Szollosi G.J."/>
            <person name="Szarkandi J.G."/>
            <person name="Papp V."/>
            <person name="Albert L."/>
            <person name="Andreopoulos W."/>
            <person name="Angelini C."/>
            <person name="Antonin V."/>
            <person name="Barry K.W."/>
            <person name="Bougher N.L."/>
            <person name="Buchanan P."/>
            <person name="Buyck B."/>
            <person name="Bense V."/>
            <person name="Catcheside P."/>
            <person name="Chovatia M."/>
            <person name="Cooper J."/>
            <person name="Damon W."/>
            <person name="Desjardin D."/>
            <person name="Finy P."/>
            <person name="Geml J."/>
            <person name="Haridas S."/>
            <person name="Hughes K."/>
            <person name="Justo A."/>
            <person name="Karasinski D."/>
            <person name="Kautmanova I."/>
            <person name="Kiss B."/>
            <person name="Kocsube S."/>
            <person name="Kotiranta H."/>
            <person name="LaButti K.M."/>
            <person name="Lechner B.E."/>
            <person name="Liimatainen K."/>
            <person name="Lipzen A."/>
            <person name="Lukacs Z."/>
            <person name="Mihaltcheva S."/>
            <person name="Morgado L.N."/>
            <person name="Niskanen T."/>
            <person name="Noordeloos M.E."/>
            <person name="Ohm R.A."/>
            <person name="Ortiz-Santana B."/>
            <person name="Ovrebo C."/>
            <person name="Racz N."/>
            <person name="Riley R."/>
            <person name="Savchenko A."/>
            <person name="Shiryaev A."/>
            <person name="Soop K."/>
            <person name="Spirin V."/>
            <person name="Szebenyi C."/>
            <person name="Tomsovsky M."/>
            <person name="Tulloss R.E."/>
            <person name="Uehling J."/>
            <person name="Grigoriev I.V."/>
            <person name="Vagvolgyi C."/>
            <person name="Papp T."/>
            <person name="Martin F.M."/>
            <person name="Miettinen O."/>
            <person name="Hibbett D.S."/>
            <person name="Nagy L.G."/>
        </authorList>
    </citation>
    <scope>NUCLEOTIDE SEQUENCE [LARGE SCALE GENOMIC DNA]</scope>
    <source>
        <strain evidence="3 4">FP101781</strain>
    </source>
</reference>
<feature type="domain" description="Fungal-type protein kinase" evidence="2">
    <location>
        <begin position="159"/>
        <end position="356"/>
    </location>
</feature>
<dbReference type="Proteomes" id="UP000298030">
    <property type="component" value="Unassembled WGS sequence"/>
</dbReference>
<dbReference type="InterPro" id="IPR040976">
    <property type="entry name" value="Pkinase_fungal"/>
</dbReference>
<accession>A0A4Y7SIY9</accession>
<dbReference type="EMBL" id="QPFP01000101">
    <property type="protein sequence ID" value="TEB21857.1"/>
    <property type="molecule type" value="Genomic_DNA"/>
</dbReference>
<name>A0A4Y7SIY9_COPMI</name>
<comment type="caution">
    <text evidence="3">The sequence shown here is derived from an EMBL/GenBank/DDBJ whole genome shotgun (WGS) entry which is preliminary data.</text>
</comment>
<evidence type="ECO:0000259" key="2">
    <source>
        <dbReference type="Pfam" id="PF17667"/>
    </source>
</evidence>
<dbReference type="Gene3D" id="1.10.510.10">
    <property type="entry name" value="Transferase(Phosphotransferase) domain 1"/>
    <property type="match status" value="1"/>
</dbReference>
<feature type="domain" description="Fungal-type protein kinase" evidence="2">
    <location>
        <begin position="366"/>
        <end position="501"/>
    </location>
</feature>
<sequence length="741" mass="83018">MHHLAGYSKDWQDAQRFALRVTHNAVEIQRSNYTTTSDAYTHELYQDVAQPQEVEAFLHGVDCYSVPQGRWTTPNASTTPDTLVNSIFNIIRSIVGRFANLKESGVQREVVNTFYAPKCSGIDSRGYRACPTLLVRAAGPSFEHPPPVNPQEPSPYDIGFSNMATYFSIKPESETPSEKEIVNEMKSYARQIFRDQPNRVHVRSLTFTENHARLVHFDRAGSQITPPIDFHKNPGTLIRLVTGLTSTNERTMGLDDSVQWTIVDGRKTRGSVTTTSPSGERKTYPIVERIPTSRDSIRGRATTCWRVKDPETGEEYVVKDSWRPSDRSPESELLEVVKGIPGVVEMVSSESCRGEVKDMRCPSTIGQYHNRIATRVTTKSYGPPIYRFTSVVQLLSAIRDAIGGHQRLVGDDIRILHRDVSHNNILIGNDGAKEGSRGVLIDLDMAFRALDANSIVTADQEIGTRLFQSLSVLMSDYLKDGSPSHDYLDDLESFFYLLAYIFLSYKPDGTPLPSDDDGPSIVWGWAEESPSAALENKYLLFGGGPAAKRVLRLVEGTWGPVCGKLFDELRWWVLDKRDEKDELLGGYPSERVANPLEPLHSHRDEHYAQVLNFFDEAIEAVQCSASNATSIQEDSPTSNLNTDMDMSLPTIRSFPTPPAALAPCRRSARIRDLRLAKGEPSPIPTQPSKTSIRIEPEQPTTQLRRSARLQKRRLEDEHQLDASPPKAKRIKKGLRVATRAR</sequence>
<dbReference type="STRING" id="71717.A0A4Y7SIY9"/>
<dbReference type="OrthoDB" id="2970723at2759"/>